<sequence length="333" mass="37658">MSILVHISDIARMAGVSNATVSRVINGTAKVSEEKTRRVKEAIRKTGYNPNEIARSLYKKSSRLIGYIVPSILNIFLSEVGRAIEDEAFRSGYKMILCNSDENPEKEASYIRMLTGMNADGIIITANNEHLEEEIRSCPIPIVLMDKSADAFYAASVQSDNYTGARIATEHLIDCGCRKLVLMRGPIQYSSSQQRYRGYVDVCREHRIEPLFVSCRYSYDEGVQSARELFERYPDTDGILASTDLVAFALYKVLYEQRRRVPEDVMIVGYDDVGLSRLMIPTLTTVAQPIEEIGRLCVQLIVEQTEHGTIQQRENMLPVSLKIRETTRRKEGV</sequence>
<reference evidence="5" key="1">
    <citation type="submission" date="2019-04" db="EMBL/GenBank/DDBJ databases">
        <title>Evolution of Biomass-Degrading Anaerobic Consortia Revealed by Metagenomics.</title>
        <authorList>
            <person name="Peng X."/>
        </authorList>
    </citation>
    <scope>NUCLEOTIDE SEQUENCE</scope>
    <source>
        <strain evidence="5">SIG551</strain>
    </source>
</reference>
<dbReference type="Pfam" id="PF13377">
    <property type="entry name" value="Peripla_BP_3"/>
    <property type="match status" value="1"/>
</dbReference>
<evidence type="ECO:0000259" key="4">
    <source>
        <dbReference type="PROSITE" id="PS50932"/>
    </source>
</evidence>
<dbReference type="CDD" id="cd01392">
    <property type="entry name" value="HTH_LacI"/>
    <property type="match status" value="1"/>
</dbReference>
<dbReference type="Gene3D" id="3.40.50.2300">
    <property type="match status" value="2"/>
</dbReference>
<dbReference type="PROSITE" id="PS50932">
    <property type="entry name" value="HTH_LACI_2"/>
    <property type="match status" value="1"/>
</dbReference>
<dbReference type="AlphaFoldDB" id="A0A928KX41"/>
<dbReference type="CDD" id="cd06291">
    <property type="entry name" value="PBP1_Qymf-like"/>
    <property type="match status" value="1"/>
</dbReference>
<dbReference type="EMBL" id="SVNY01000004">
    <property type="protein sequence ID" value="MBE6833650.1"/>
    <property type="molecule type" value="Genomic_DNA"/>
</dbReference>
<dbReference type="Pfam" id="PF00356">
    <property type="entry name" value="LacI"/>
    <property type="match status" value="1"/>
</dbReference>
<dbReference type="GO" id="GO:0000976">
    <property type="term" value="F:transcription cis-regulatory region binding"/>
    <property type="evidence" value="ECO:0007669"/>
    <property type="project" value="TreeGrafter"/>
</dbReference>
<dbReference type="PROSITE" id="PS00356">
    <property type="entry name" value="HTH_LACI_1"/>
    <property type="match status" value="1"/>
</dbReference>
<dbReference type="Proteomes" id="UP000754750">
    <property type="component" value="Unassembled WGS sequence"/>
</dbReference>
<keyword evidence="1" id="KW-0805">Transcription regulation</keyword>
<dbReference type="InterPro" id="IPR000843">
    <property type="entry name" value="HTH_LacI"/>
</dbReference>
<dbReference type="InterPro" id="IPR010982">
    <property type="entry name" value="Lambda_DNA-bd_dom_sf"/>
</dbReference>
<evidence type="ECO:0000256" key="1">
    <source>
        <dbReference type="ARBA" id="ARBA00023015"/>
    </source>
</evidence>
<dbReference type="GO" id="GO:0003700">
    <property type="term" value="F:DNA-binding transcription factor activity"/>
    <property type="evidence" value="ECO:0007669"/>
    <property type="project" value="TreeGrafter"/>
</dbReference>
<dbReference type="SUPFAM" id="SSF53822">
    <property type="entry name" value="Periplasmic binding protein-like I"/>
    <property type="match status" value="1"/>
</dbReference>
<dbReference type="InterPro" id="IPR046335">
    <property type="entry name" value="LacI/GalR-like_sensor"/>
</dbReference>
<dbReference type="RefSeq" id="WP_020072320.1">
    <property type="nucleotide sequence ID" value="NZ_JBKWRC010000002.1"/>
</dbReference>
<evidence type="ECO:0000256" key="3">
    <source>
        <dbReference type="ARBA" id="ARBA00023163"/>
    </source>
</evidence>
<accession>A0A928KX41</accession>
<feature type="domain" description="HTH lacI-type" evidence="4">
    <location>
        <begin position="5"/>
        <end position="59"/>
    </location>
</feature>
<dbReference type="Gene3D" id="1.10.260.40">
    <property type="entry name" value="lambda repressor-like DNA-binding domains"/>
    <property type="match status" value="1"/>
</dbReference>
<organism evidence="5 6">
    <name type="scientific">Faecalispora sporosphaeroides</name>
    <dbReference type="NCBI Taxonomy" id="1549"/>
    <lineage>
        <taxon>Bacteria</taxon>
        <taxon>Bacillati</taxon>
        <taxon>Bacillota</taxon>
        <taxon>Clostridia</taxon>
        <taxon>Eubacteriales</taxon>
        <taxon>Oscillospiraceae</taxon>
        <taxon>Faecalispora</taxon>
    </lineage>
</organism>
<name>A0A928KX41_9FIRM</name>
<dbReference type="PRINTS" id="PR00036">
    <property type="entry name" value="HTHLACI"/>
</dbReference>
<keyword evidence="2" id="KW-0238">DNA-binding</keyword>
<evidence type="ECO:0000313" key="6">
    <source>
        <dbReference type="Proteomes" id="UP000754750"/>
    </source>
</evidence>
<dbReference type="InterPro" id="IPR028082">
    <property type="entry name" value="Peripla_BP_I"/>
</dbReference>
<protein>
    <submittedName>
        <fullName evidence="5">LacI family transcriptional regulator</fullName>
    </submittedName>
</protein>
<dbReference type="SUPFAM" id="SSF47413">
    <property type="entry name" value="lambda repressor-like DNA-binding domains"/>
    <property type="match status" value="1"/>
</dbReference>
<evidence type="ECO:0000313" key="5">
    <source>
        <dbReference type="EMBL" id="MBE6833650.1"/>
    </source>
</evidence>
<evidence type="ECO:0000256" key="2">
    <source>
        <dbReference type="ARBA" id="ARBA00023125"/>
    </source>
</evidence>
<proteinExistence type="predicted"/>
<dbReference type="PANTHER" id="PTHR30146:SF109">
    <property type="entry name" value="HTH-TYPE TRANSCRIPTIONAL REGULATOR GALS"/>
    <property type="match status" value="1"/>
</dbReference>
<dbReference type="PANTHER" id="PTHR30146">
    <property type="entry name" value="LACI-RELATED TRANSCRIPTIONAL REPRESSOR"/>
    <property type="match status" value="1"/>
</dbReference>
<keyword evidence="3" id="KW-0804">Transcription</keyword>
<dbReference type="SMART" id="SM00354">
    <property type="entry name" value="HTH_LACI"/>
    <property type="match status" value="1"/>
</dbReference>
<gene>
    <name evidence="5" type="ORF">E7512_08735</name>
</gene>
<comment type="caution">
    <text evidence="5">The sequence shown here is derived from an EMBL/GenBank/DDBJ whole genome shotgun (WGS) entry which is preliminary data.</text>
</comment>